<dbReference type="SUPFAM" id="SSF51556">
    <property type="entry name" value="Metallo-dependent hydrolases"/>
    <property type="match status" value="1"/>
</dbReference>
<dbReference type="GO" id="GO:0016788">
    <property type="term" value="F:hydrolase activity, acting on ester bonds"/>
    <property type="evidence" value="ECO:0007669"/>
    <property type="project" value="InterPro"/>
</dbReference>
<dbReference type="Pfam" id="PF01026">
    <property type="entry name" value="TatD_DNase"/>
    <property type="match status" value="1"/>
</dbReference>
<reference evidence="2 3" key="1">
    <citation type="submission" date="2015-09" db="EMBL/GenBank/DDBJ databases">
        <title>Draft genome sequence of Hydrogenibacillus schlegelii DSM 2000.</title>
        <authorList>
            <person name="Hemp J."/>
        </authorList>
    </citation>
    <scope>NUCLEOTIDE SEQUENCE [LARGE SCALE GENOMIC DNA]</scope>
    <source>
        <strain evidence="2 3">MA 48</strain>
    </source>
</reference>
<organism evidence="2 3">
    <name type="scientific">Hydrogenibacillus schlegelii</name>
    <name type="common">Bacillus schlegelii</name>
    <dbReference type="NCBI Taxonomy" id="1484"/>
    <lineage>
        <taxon>Bacteria</taxon>
        <taxon>Bacillati</taxon>
        <taxon>Bacillota</taxon>
        <taxon>Bacilli</taxon>
        <taxon>Bacillales</taxon>
        <taxon>Bacillales Family X. Incertae Sedis</taxon>
        <taxon>Hydrogenibacillus</taxon>
    </lineage>
</organism>
<dbReference type="InterPro" id="IPR001130">
    <property type="entry name" value="TatD-like"/>
</dbReference>
<dbReference type="PANTHER" id="PTHR46124">
    <property type="entry name" value="D-AMINOACYL-TRNA DEACYLASE"/>
    <property type="match status" value="1"/>
</dbReference>
<dbReference type="STRING" id="1484.SA87_08650"/>
<dbReference type="AlphaFoldDB" id="A0A179ISB3"/>
<evidence type="ECO:0000313" key="2">
    <source>
        <dbReference type="EMBL" id="OAR04600.1"/>
    </source>
</evidence>
<dbReference type="PANTHER" id="PTHR46124:SF2">
    <property type="entry name" value="D-AMINOACYL-TRNA DEACYLASE"/>
    <property type="match status" value="1"/>
</dbReference>
<dbReference type="EMBL" id="JXBB01000012">
    <property type="protein sequence ID" value="OAR04600.1"/>
    <property type="molecule type" value="Genomic_DNA"/>
</dbReference>
<evidence type="ECO:0000256" key="1">
    <source>
        <dbReference type="SAM" id="MobiDB-lite"/>
    </source>
</evidence>
<protein>
    <submittedName>
        <fullName evidence="2">Uncharacterized protein</fullName>
    </submittedName>
</protein>
<dbReference type="Proteomes" id="UP000243024">
    <property type="component" value="Unassembled WGS sequence"/>
</dbReference>
<evidence type="ECO:0000313" key="3">
    <source>
        <dbReference type="Proteomes" id="UP000243024"/>
    </source>
</evidence>
<proteinExistence type="predicted"/>
<feature type="compositionally biased region" description="Acidic residues" evidence="1">
    <location>
        <begin position="32"/>
        <end position="41"/>
    </location>
</feature>
<accession>A0A179ISB3</accession>
<name>A0A179ISB3_HYDSH</name>
<dbReference type="Gene3D" id="3.20.20.140">
    <property type="entry name" value="Metal-dependent hydrolases"/>
    <property type="match status" value="1"/>
</dbReference>
<comment type="caution">
    <text evidence="2">The sequence shown here is derived from an EMBL/GenBank/DDBJ whole genome shotgun (WGS) entry which is preliminary data.</text>
</comment>
<gene>
    <name evidence="2" type="ORF">SA87_08650</name>
</gene>
<sequence length="350" mass="38274">MATPDEAEAAVQALREADVLFLEILPQKRDAADDDDPDPEAEERTGSRFTVPAAGSGIRRPVDRRFRSKRRGGAMFDAHLHFEAIVAREDGTIDWDRAERLVERWRAGGVRGVLAVSVDRPSAERTLELKRRFPDFVFAALGEHPERPLSSERELWALEALIRAERGRIAAIGEVGLPHYARVDQKSAVRERLRFFAGLGRKLGLPLALHAVYDGAAEALSVLREEGVRKAHFHWLKAPAAVVERILAAGYRVSVTPEVCYRKRARALARAVRRRGAPLLFETDGPWPYEGPFGGRPAEPLWLGRVLQCAAEAVGEAPEGLSEAAEAAFLSLFGSSEAAGGSGPPADQGS</sequence>
<dbReference type="InterPro" id="IPR032466">
    <property type="entry name" value="Metal_Hydrolase"/>
</dbReference>
<feature type="region of interest" description="Disordered" evidence="1">
    <location>
        <begin position="26"/>
        <end position="54"/>
    </location>
</feature>
<keyword evidence="3" id="KW-1185">Reference proteome</keyword>
<dbReference type="OrthoDB" id="9810005at2"/>